<gene>
    <name evidence="5" type="ORF">BKM31_20270</name>
</gene>
<dbReference type="EMBL" id="CP017717">
    <property type="protein sequence ID" value="AQZ70524.1"/>
    <property type="molecule type" value="Genomic_DNA"/>
</dbReference>
<dbReference type="InterPro" id="IPR018060">
    <property type="entry name" value="HTH_AraC"/>
</dbReference>
<evidence type="ECO:0000256" key="1">
    <source>
        <dbReference type="ARBA" id="ARBA00023015"/>
    </source>
</evidence>
<dbReference type="KEGG" id="noa:BKM31_20270"/>
<keyword evidence="6" id="KW-1185">Reference proteome</keyword>
<dbReference type="Gene3D" id="1.10.10.60">
    <property type="entry name" value="Homeodomain-like"/>
    <property type="match status" value="1"/>
</dbReference>
<sequence>MLFAADAGMALFGESAASRVTRHRHPVWKVVLPVDGLALIGREGRRPVAAAGLIVPPELAHTCAASSAYLALFLDPTLLRPGLGPLLLDSASVRRLRAALGLNRIDGSGRTPDLAAAYAELVTRTGVAPSLDPRVTHAVRCSTLPGHHPSIPAIAAEVGLSAARLRTLVRTSVGVPLARLRRWGRLRAAITVLPGRSVAAAAAEAGFADQAHLTRTARDLLGRTPLSLTTGPASGGAGQQ</sequence>
<dbReference type="GO" id="GO:0043565">
    <property type="term" value="F:sequence-specific DNA binding"/>
    <property type="evidence" value="ECO:0007669"/>
    <property type="project" value="InterPro"/>
</dbReference>
<dbReference type="GO" id="GO:0003700">
    <property type="term" value="F:DNA-binding transcription factor activity"/>
    <property type="evidence" value="ECO:0007669"/>
    <property type="project" value="InterPro"/>
</dbReference>
<dbReference type="InterPro" id="IPR050204">
    <property type="entry name" value="AraC_XylS_family_regulators"/>
</dbReference>
<dbReference type="PANTHER" id="PTHR46796">
    <property type="entry name" value="HTH-TYPE TRANSCRIPTIONAL ACTIVATOR RHAS-RELATED"/>
    <property type="match status" value="1"/>
</dbReference>
<dbReference type="PANTHER" id="PTHR46796:SF15">
    <property type="entry name" value="BLL1074 PROTEIN"/>
    <property type="match status" value="1"/>
</dbReference>
<dbReference type="PROSITE" id="PS00041">
    <property type="entry name" value="HTH_ARAC_FAMILY_1"/>
    <property type="match status" value="2"/>
</dbReference>
<organism evidence="5 6">
    <name type="scientific">[Actinomadura] parvosata subsp. kistnae</name>
    <dbReference type="NCBI Taxonomy" id="1909395"/>
    <lineage>
        <taxon>Bacteria</taxon>
        <taxon>Bacillati</taxon>
        <taxon>Actinomycetota</taxon>
        <taxon>Actinomycetes</taxon>
        <taxon>Streptosporangiales</taxon>
        <taxon>Streptosporangiaceae</taxon>
        <taxon>Nonomuraea</taxon>
    </lineage>
</organism>
<evidence type="ECO:0000313" key="5">
    <source>
        <dbReference type="EMBL" id="AQZ70524.1"/>
    </source>
</evidence>
<accession>A0A1V0AJW5</accession>
<dbReference type="AlphaFoldDB" id="A0A1V0AJW5"/>
<dbReference type="PROSITE" id="PS01124">
    <property type="entry name" value="HTH_ARAC_FAMILY_2"/>
    <property type="match status" value="1"/>
</dbReference>
<keyword evidence="2" id="KW-0238">DNA-binding</keyword>
<keyword evidence="3" id="KW-0804">Transcription</keyword>
<dbReference type="SMART" id="SM00342">
    <property type="entry name" value="HTH_ARAC"/>
    <property type="match status" value="1"/>
</dbReference>
<evidence type="ECO:0000259" key="4">
    <source>
        <dbReference type="PROSITE" id="PS01124"/>
    </source>
</evidence>
<protein>
    <recommendedName>
        <fullName evidence="4">HTH araC/xylS-type domain-containing protein</fullName>
    </recommendedName>
</protein>
<reference evidence="6" key="1">
    <citation type="journal article" date="2017" name="Med. Chem. Commun.">
        <title>Nonomuraea sp. ATCC 55076 harbours the largest actinomycete chromosome to date and the kistamicin biosynthetic gene cluster.</title>
        <authorList>
            <person name="Nazari B."/>
            <person name="Forneris C.C."/>
            <person name="Gibson M.I."/>
            <person name="Moon K."/>
            <person name="Schramma K.R."/>
            <person name="Seyedsayamdost M.R."/>
        </authorList>
    </citation>
    <scope>NUCLEOTIDE SEQUENCE [LARGE SCALE GENOMIC DNA]</scope>
    <source>
        <strain evidence="6">ATCC 55076</strain>
    </source>
</reference>
<name>A0A1V0AJW5_9ACTN</name>
<dbReference type="Proteomes" id="UP000190797">
    <property type="component" value="Chromosome"/>
</dbReference>
<proteinExistence type="predicted"/>
<keyword evidence="1" id="KW-0805">Transcription regulation</keyword>
<evidence type="ECO:0000256" key="2">
    <source>
        <dbReference type="ARBA" id="ARBA00023125"/>
    </source>
</evidence>
<evidence type="ECO:0000313" key="6">
    <source>
        <dbReference type="Proteomes" id="UP000190797"/>
    </source>
</evidence>
<dbReference type="Pfam" id="PF12833">
    <property type="entry name" value="HTH_18"/>
    <property type="match status" value="1"/>
</dbReference>
<dbReference type="STRING" id="1909395.BKM31_20270"/>
<feature type="domain" description="HTH araC/xylS-type" evidence="4">
    <location>
        <begin position="133"/>
        <end position="231"/>
    </location>
</feature>
<dbReference type="InterPro" id="IPR018062">
    <property type="entry name" value="HTH_AraC-typ_CS"/>
</dbReference>
<evidence type="ECO:0000256" key="3">
    <source>
        <dbReference type="ARBA" id="ARBA00023163"/>
    </source>
</evidence>